<sequence length="277" mass="30803">MARAENKKAAPTATRLAADIARILRQHAKLTQENLGKKIGYTGSAISAMETGAQPPSEEMLLGLEEVLGQGLGIFKEAVKYIQLDRYPRQFADFALIEMKALTLCSYQTMVVDGLFQTVDYAQALIGGGYPPLPDPWVRGLVEARIGRKTLFSREPIPLIELILEESVLRRVIGSPAIMRDQMEFLIQCTHERNVTIQVLPLDRGKRGEHAGVRGPMKLVETPEHQHLVYLEPQDEGLLISDPAKVSTYMQRYAKIRAQALGPDESMGLIEQLAGER</sequence>
<dbReference type="CDD" id="cd00093">
    <property type="entry name" value="HTH_XRE"/>
    <property type="match status" value="1"/>
</dbReference>
<evidence type="ECO:0000259" key="1">
    <source>
        <dbReference type="PROSITE" id="PS50943"/>
    </source>
</evidence>
<dbReference type="Pfam" id="PF19054">
    <property type="entry name" value="DUF5753"/>
    <property type="match status" value="1"/>
</dbReference>
<reference evidence="2 3" key="1">
    <citation type="submission" date="2024-10" db="EMBL/GenBank/DDBJ databases">
        <title>The Natural Products Discovery Center: Release of the First 8490 Sequenced Strains for Exploring Actinobacteria Biosynthetic Diversity.</title>
        <authorList>
            <person name="Kalkreuter E."/>
            <person name="Kautsar S.A."/>
            <person name="Yang D."/>
            <person name="Bader C.D."/>
            <person name="Teijaro C.N."/>
            <person name="Fluegel L."/>
            <person name="Davis C.M."/>
            <person name="Simpson J.R."/>
            <person name="Lauterbach L."/>
            <person name="Steele A.D."/>
            <person name="Gui C."/>
            <person name="Meng S."/>
            <person name="Li G."/>
            <person name="Viehrig K."/>
            <person name="Ye F."/>
            <person name="Su P."/>
            <person name="Kiefer A.F."/>
            <person name="Nichols A."/>
            <person name="Cepeda A.J."/>
            <person name="Yan W."/>
            <person name="Fan B."/>
            <person name="Jiang Y."/>
            <person name="Adhikari A."/>
            <person name="Zheng C.-J."/>
            <person name="Schuster L."/>
            <person name="Cowan T.M."/>
            <person name="Smanski M.J."/>
            <person name="Chevrette M.G."/>
            <person name="De Carvalho L.P.S."/>
            <person name="Shen B."/>
        </authorList>
    </citation>
    <scope>NUCLEOTIDE SEQUENCE [LARGE SCALE GENOMIC DNA]</scope>
    <source>
        <strain evidence="2 3">NPDC018013</strain>
    </source>
</reference>
<name>A0ABW7R4H8_9ACTN</name>
<gene>
    <name evidence="2" type="ORF">ACH4GP_00890</name>
</gene>
<proteinExistence type="predicted"/>
<accession>A0ABW7R4H8</accession>
<comment type="caution">
    <text evidence="2">The sequence shown here is derived from an EMBL/GenBank/DDBJ whole genome shotgun (WGS) entry which is preliminary data.</text>
</comment>
<dbReference type="SMART" id="SM00530">
    <property type="entry name" value="HTH_XRE"/>
    <property type="match status" value="1"/>
</dbReference>
<dbReference type="SUPFAM" id="SSF47413">
    <property type="entry name" value="lambda repressor-like DNA-binding domains"/>
    <property type="match status" value="1"/>
</dbReference>
<protein>
    <submittedName>
        <fullName evidence="2">Helix-turn-helix transcriptional regulator</fullName>
    </submittedName>
</protein>
<organism evidence="2 3">
    <name type="scientific">Streptomyces celluloflavus</name>
    <dbReference type="NCBI Taxonomy" id="58344"/>
    <lineage>
        <taxon>Bacteria</taxon>
        <taxon>Bacillati</taxon>
        <taxon>Actinomycetota</taxon>
        <taxon>Actinomycetes</taxon>
        <taxon>Kitasatosporales</taxon>
        <taxon>Streptomycetaceae</taxon>
        <taxon>Streptomyces</taxon>
    </lineage>
</organism>
<dbReference type="InterPro" id="IPR001387">
    <property type="entry name" value="Cro/C1-type_HTH"/>
</dbReference>
<dbReference type="EMBL" id="JBIRGH010000001">
    <property type="protein sequence ID" value="MFH8582937.1"/>
    <property type="molecule type" value="Genomic_DNA"/>
</dbReference>
<feature type="domain" description="HTH cro/C1-type" evidence="1">
    <location>
        <begin position="22"/>
        <end position="75"/>
    </location>
</feature>
<keyword evidence="3" id="KW-1185">Reference proteome</keyword>
<dbReference type="InterPro" id="IPR010982">
    <property type="entry name" value="Lambda_DNA-bd_dom_sf"/>
</dbReference>
<dbReference type="Pfam" id="PF01381">
    <property type="entry name" value="HTH_3"/>
    <property type="match status" value="1"/>
</dbReference>
<dbReference type="RefSeq" id="WP_367437921.1">
    <property type="nucleotide sequence ID" value="NZ_CP108413.1"/>
</dbReference>
<evidence type="ECO:0000313" key="2">
    <source>
        <dbReference type="EMBL" id="MFH8582937.1"/>
    </source>
</evidence>
<dbReference type="Proteomes" id="UP001610990">
    <property type="component" value="Unassembled WGS sequence"/>
</dbReference>
<dbReference type="PROSITE" id="PS50943">
    <property type="entry name" value="HTH_CROC1"/>
    <property type="match status" value="1"/>
</dbReference>
<evidence type="ECO:0000313" key="3">
    <source>
        <dbReference type="Proteomes" id="UP001610990"/>
    </source>
</evidence>
<dbReference type="Gene3D" id="1.10.260.40">
    <property type="entry name" value="lambda repressor-like DNA-binding domains"/>
    <property type="match status" value="1"/>
</dbReference>
<dbReference type="InterPro" id="IPR043917">
    <property type="entry name" value="DUF5753"/>
</dbReference>